<dbReference type="EMBL" id="CAUYUJ010019250">
    <property type="protein sequence ID" value="CAK0889671.1"/>
    <property type="molecule type" value="Genomic_DNA"/>
</dbReference>
<reference evidence="1" key="1">
    <citation type="submission" date="2023-10" db="EMBL/GenBank/DDBJ databases">
        <authorList>
            <person name="Chen Y."/>
            <person name="Shah S."/>
            <person name="Dougan E. K."/>
            <person name="Thang M."/>
            <person name="Chan C."/>
        </authorList>
    </citation>
    <scope>NUCLEOTIDE SEQUENCE [LARGE SCALE GENOMIC DNA]</scope>
</reference>
<dbReference type="Proteomes" id="UP001189429">
    <property type="component" value="Unassembled WGS sequence"/>
</dbReference>
<feature type="non-terminal residue" evidence="1">
    <location>
        <position position="244"/>
    </location>
</feature>
<comment type="caution">
    <text evidence="1">The sequence shown here is derived from an EMBL/GenBank/DDBJ whole genome shotgun (WGS) entry which is preliminary data.</text>
</comment>
<evidence type="ECO:0000313" key="1">
    <source>
        <dbReference type="EMBL" id="CAK0889671.1"/>
    </source>
</evidence>
<keyword evidence="2" id="KW-1185">Reference proteome</keyword>
<organism evidence="1 2">
    <name type="scientific">Prorocentrum cordatum</name>
    <dbReference type="NCBI Taxonomy" id="2364126"/>
    <lineage>
        <taxon>Eukaryota</taxon>
        <taxon>Sar</taxon>
        <taxon>Alveolata</taxon>
        <taxon>Dinophyceae</taxon>
        <taxon>Prorocentrales</taxon>
        <taxon>Prorocentraceae</taxon>
        <taxon>Prorocentrum</taxon>
    </lineage>
</organism>
<protein>
    <submittedName>
        <fullName evidence="1">Uncharacterized protein</fullName>
    </submittedName>
</protein>
<sequence length="244" mass="25995">MRLPALAVLAAAPLRIPPVRGLGDAPAAPACSLGDVPAAALGDSVPLCVFLSASPPQKMAFRVKVDASAELLLRGSRQIATNQSAPVNVWVAASQGCQRARPLSCEASAAYPLDCADRADIDGRMHKASCPQDGHRWEDLGRQMEAALENLLTDPALPVVLFLPAGLHPRKYNSEGVPADPVQVDRKAWSHLGYLYDVGLGLDIGNLVCNMTWATLVWSVGLGTPWDNPRCQISPNELPSRPQV</sequence>
<proteinExistence type="predicted"/>
<accession>A0ABN9WSD7</accession>
<name>A0ABN9WSD7_9DINO</name>
<gene>
    <name evidence="1" type="ORF">PCOR1329_LOCUS70146</name>
</gene>
<evidence type="ECO:0000313" key="2">
    <source>
        <dbReference type="Proteomes" id="UP001189429"/>
    </source>
</evidence>